<dbReference type="STRING" id="1150112.SAMN04487893_10579"/>
<keyword evidence="2" id="KW-0067">ATP-binding</keyword>
<evidence type="ECO:0000259" key="3">
    <source>
        <dbReference type="PROSITE" id="PS50893"/>
    </source>
</evidence>
<reference evidence="5" key="1">
    <citation type="submission" date="2016-10" db="EMBL/GenBank/DDBJ databases">
        <authorList>
            <person name="Varghese N."/>
            <person name="Submissions S."/>
        </authorList>
    </citation>
    <scope>NUCLEOTIDE SEQUENCE [LARGE SCALE GENOMIC DNA]</scope>
    <source>
        <strain evidence="5">DSM 26542</strain>
    </source>
</reference>
<dbReference type="Proteomes" id="UP000243887">
    <property type="component" value="Unassembled WGS sequence"/>
</dbReference>
<dbReference type="EMBL" id="FORU01000005">
    <property type="protein sequence ID" value="SFJ29422.1"/>
    <property type="molecule type" value="Genomic_DNA"/>
</dbReference>
<keyword evidence="5" id="KW-1185">Reference proteome</keyword>
<name>A0A1I3Q761_9FLAO</name>
<evidence type="ECO:0000256" key="1">
    <source>
        <dbReference type="ARBA" id="ARBA00022741"/>
    </source>
</evidence>
<dbReference type="SUPFAM" id="SSF52540">
    <property type="entry name" value="P-loop containing nucleoside triphosphate hydrolases"/>
    <property type="match status" value="1"/>
</dbReference>
<dbReference type="Pfam" id="PF00005">
    <property type="entry name" value="ABC_tran"/>
    <property type="match status" value="1"/>
</dbReference>
<dbReference type="GO" id="GO:0005524">
    <property type="term" value="F:ATP binding"/>
    <property type="evidence" value="ECO:0007669"/>
    <property type="project" value="UniProtKB-KW"/>
</dbReference>
<keyword evidence="1" id="KW-0547">Nucleotide-binding</keyword>
<dbReference type="PANTHER" id="PTHR43158:SF1">
    <property type="entry name" value="ABC TRANSPORTER, ATP-BINDING PROTEIN"/>
    <property type="match status" value="1"/>
</dbReference>
<proteinExistence type="predicted"/>
<accession>A0A1I3Q761</accession>
<dbReference type="Gene3D" id="3.40.50.300">
    <property type="entry name" value="P-loop containing nucleotide triphosphate hydrolases"/>
    <property type="match status" value="1"/>
</dbReference>
<sequence length="219" mass="25436">MENCLEVDSIYRKVNDNLTLSDIYFKCEEGKVVGIVGRNGSGKSILMRIVFGIEQADNKFIRVFGKNFKAPYKKRGLLAYLPQHSFLPQSLKVAQVIRFYLGQDLESSFANDEIIEKIKYRKVSTLSGGELRYLEVRIILKMKVRFVLLDEPFSQLSPLLKERLKGFVKEELKNKGIVVTDHDYFNLEPILDTVYLMNRGNLKLVKDKEDLVFWNYLPQ</sequence>
<dbReference type="GO" id="GO:0016887">
    <property type="term" value="F:ATP hydrolysis activity"/>
    <property type="evidence" value="ECO:0007669"/>
    <property type="project" value="InterPro"/>
</dbReference>
<dbReference type="PROSITE" id="PS50893">
    <property type="entry name" value="ABC_TRANSPORTER_2"/>
    <property type="match status" value="1"/>
</dbReference>
<gene>
    <name evidence="4" type="ORF">SAMN04487893_10579</name>
</gene>
<evidence type="ECO:0000313" key="5">
    <source>
        <dbReference type="Proteomes" id="UP000243887"/>
    </source>
</evidence>
<protein>
    <submittedName>
        <fullName evidence="4">ABC-type multidrug transport system, ATPase component</fullName>
    </submittedName>
</protein>
<evidence type="ECO:0000256" key="2">
    <source>
        <dbReference type="ARBA" id="ARBA00022840"/>
    </source>
</evidence>
<dbReference type="InterPro" id="IPR003439">
    <property type="entry name" value="ABC_transporter-like_ATP-bd"/>
</dbReference>
<dbReference type="RefSeq" id="WP_090678563.1">
    <property type="nucleotide sequence ID" value="NZ_FORU01000005.1"/>
</dbReference>
<dbReference type="AlphaFoldDB" id="A0A1I3Q761"/>
<dbReference type="OrthoDB" id="9801987at2"/>
<dbReference type="PANTHER" id="PTHR43158">
    <property type="entry name" value="SKFA PEPTIDE EXPORT ATP-BINDING PROTEIN SKFE"/>
    <property type="match status" value="1"/>
</dbReference>
<dbReference type="InterPro" id="IPR003593">
    <property type="entry name" value="AAA+_ATPase"/>
</dbReference>
<organism evidence="4 5">
    <name type="scientific">Myroides guanonis</name>
    <dbReference type="NCBI Taxonomy" id="1150112"/>
    <lineage>
        <taxon>Bacteria</taxon>
        <taxon>Pseudomonadati</taxon>
        <taxon>Bacteroidota</taxon>
        <taxon>Flavobacteriia</taxon>
        <taxon>Flavobacteriales</taxon>
        <taxon>Flavobacteriaceae</taxon>
        <taxon>Myroides</taxon>
    </lineage>
</organism>
<dbReference type="InterPro" id="IPR027417">
    <property type="entry name" value="P-loop_NTPase"/>
</dbReference>
<dbReference type="SMART" id="SM00382">
    <property type="entry name" value="AAA"/>
    <property type="match status" value="1"/>
</dbReference>
<evidence type="ECO:0000313" key="4">
    <source>
        <dbReference type="EMBL" id="SFJ29422.1"/>
    </source>
</evidence>
<feature type="domain" description="ABC transporter" evidence="3">
    <location>
        <begin position="5"/>
        <end position="219"/>
    </location>
</feature>